<evidence type="ECO:0000313" key="2">
    <source>
        <dbReference type="Proteomes" id="UP000186601"/>
    </source>
</evidence>
<reference evidence="1 2" key="1">
    <citation type="submission" date="2018-02" db="EMBL/GenBank/DDBJ databases">
        <title>Genome sequence of the basidiomycete white-rot fungus Phlebia centrifuga.</title>
        <authorList>
            <person name="Granchi Z."/>
            <person name="Peng M."/>
            <person name="de Vries R.P."/>
            <person name="Hilden K."/>
            <person name="Makela M.R."/>
            <person name="Grigoriev I."/>
            <person name="Riley R."/>
        </authorList>
    </citation>
    <scope>NUCLEOTIDE SEQUENCE [LARGE SCALE GENOMIC DNA]</scope>
    <source>
        <strain evidence="1 2">FBCC195</strain>
    </source>
</reference>
<evidence type="ECO:0000313" key="1">
    <source>
        <dbReference type="EMBL" id="PSS38034.1"/>
    </source>
</evidence>
<gene>
    <name evidence="1" type="ORF">PHLCEN_2v119</name>
</gene>
<organism evidence="1 2">
    <name type="scientific">Hermanssonia centrifuga</name>
    <dbReference type="NCBI Taxonomy" id="98765"/>
    <lineage>
        <taxon>Eukaryota</taxon>
        <taxon>Fungi</taxon>
        <taxon>Dikarya</taxon>
        <taxon>Basidiomycota</taxon>
        <taxon>Agaricomycotina</taxon>
        <taxon>Agaricomycetes</taxon>
        <taxon>Polyporales</taxon>
        <taxon>Meruliaceae</taxon>
        <taxon>Hermanssonia</taxon>
    </lineage>
</organism>
<name>A0A2R6S6W2_9APHY</name>
<accession>A0A2R6S6W2</accession>
<dbReference type="EMBL" id="MLYV02000010">
    <property type="protein sequence ID" value="PSS38034.1"/>
    <property type="molecule type" value="Genomic_DNA"/>
</dbReference>
<comment type="caution">
    <text evidence="1">The sequence shown here is derived from an EMBL/GenBank/DDBJ whole genome shotgun (WGS) entry which is preliminary data.</text>
</comment>
<dbReference type="Proteomes" id="UP000186601">
    <property type="component" value="Unassembled WGS sequence"/>
</dbReference>
<sequence length="88" mass="10045">MSLSTTETTVYVLTKYSRAYPSSTSGAQDANAEWQHFTNPVIRLVLDMKKDSRSDLESYRVRILWSINSGQDSMDLDQHEVVFVSLLN</sequence>
<dbReference type="AlphaFoldDB" id="A0A2R6S6W2"/>
<proteinExistence type="predicted"/>
<dbReference type="OrthoDB" id="3364736at2759"/>
<keyword evidence="2" id="KW-1185">Reference proteome</keyword>
<protein>
    <submittedName>
        <fullName evidence="1">Uncharacterized protein</fullName>
    </submittedName>
</protein>